<dbReference type="InterPro" id="IPR001509">
    <property type="entry name" value="Epimerase_deHydtase"/>
</dbReference>
<dbReference type="Gene3D" id="3.90.25.10">
    <property type="entry name" value="UDP-galactose 4-epimerase, domain 1"/>
    <property type="match status" value="1"/>
</dbReference>
<evidence type="ECO:0000256" key="1">
    <source>
        <dbReference type="ARBA" id="ARBA00007637"/>
    </source>
</evidence>
<keyword evidence="2" id="KW-1133">Transmembrane helix</keyword>
<dbReference type="Pfam" id="PF01370">
    <property type="entry name" value="Epimerase"/>
    <property type="match status" value="1"/>
</dbReference>
<sequence length="353" mass="37413">MSTPRYLVTGGAGFIGTNIVAALVAAGERVRVLDNLATGMWENLDGISPSSAVERIEGDIRDPEAVAKAAAGVEVVFHEAALGSVPRSVEDPVTSDAVNVGGTVTVLDVSRRVGVRRVVFAASSSAYGETPVLPKREDMPPMPLSPYAVTKLACESYCRVFSSIYGLETMCLRYFNVFGPHQTPEGPYAAAIPRFVDAALAGRPIQIFGDGEQTRDFCFVDNAVRANLLAAASPRKLAGEVVNIAGGRRVSLNALCVEIGRVLGRALDVEHGPARPGDVRHSLADVSLAREILGYEPSVRWEEGIAPTVAYLEALRAAGPAEAARRAAERRAQSMRENGVNTGAATNVVALFR</sequence>
<dbReference type="InterPro" id="IPR036291">
    <property type="entry name" value="NAD(P)-bd_dom_sf"/>
</dbReference>
<proteinExistence type="inferred from homology"/>
<keyword evidence="2" id="KW-0812">Transmembrane</keyword>
<feature type="transmembrane region" description="Helical" evidence="2">
    <location>
        <begin position="6"/>
        <end position="26"/>
    </location>
</feature>
<dbReference type="EMBL" id="SSMQ01000013">
    <property type="protein sequence ID" value="TKD08601.1"/>
    <property type="molecule type" value="Genomic_DNA"/>
</dbReference>
<reference evidence="4 5" key="1">
    <citation type="submission" date="2019-04" db="EMBL/GenBank/DDBJ databases">
        <authorList>
            <person name="Li Y."/>
            <person name="Wang J."/>
        </authorList>
    </citation>
    <scope>NUCLEOTIDE SEQUENCE [LARGE SCALE GENOMIC DNA]</scope>
    <source>
        <strain evidence="4 5">DSM 14668</strain>
    </source>
</reference>
<dbReference type="RefSeq" id="WP_136929696.1">
    <property type="nucleotide sequence ID" value="NZ_SSMQ01000013.1"/>
</dbReference>
<evidence type="ECO:0000259" key="3">
    <source>
        <dbReference type="Pfam" id="PF01370"/>
    </source>
</evidence>
<keyword evidence="2" id="KW-0472">Membrane</keyword>
<name>A0A4U1JFC3_9BACT</name>
<evidence type="ECO:0000313" key="4">
    <source>
        <dbReference type="EMBL" id="TKD08601.1"/>
    </source>
</evidence>
<comment type="caution">
    <text evidence="4">The sequence shown here is derived from an EMBL/GenBank/DDBJ whole genome shotgun (WGS) entry which is preliminary data.</text>
</comment>
<accession>A0A4U1JFC3</accession>
<dbReference type="AlphaFoldDB" id="A0A4U1JFC3"/>
<evidence type="ECO:0000256" key="2">
    <source>
        <dbReference type="SAM" id="Phobius"/>
    </source>
</evidence>
<feature type="domain" description="NAD-dependent epimerase/dehydratase" evidence="3">
    <location>
        <begin position="7"/>
        <end position="245"/>
    </location>
</feature>
<dbReference type="Gene3D" id="3.40.50.720">
    <property type="entry name" value="NAD(P)-binding Rossmann-like Domain"/>
    <property type="match status" value="1"/>
</dbReference>
<dbReference type="OrthoDB" id="9802815at2"/>
<protein>
    <submittedName>
        <fullName evidence="4">NAD-dependent epimerase/dehydratase family protein</fullName>
    </submittedName>
</protein>
<dbReference type="SUPFAM" id="SSF51735">
    <property type="entry name" value="NAD(P)-binding Rossmann-fold domains"/>
    <property type="match status" value="1"/>
</dbReference>
<organism evidence="4 5">
    <name type="scientific">Polyangium fumosum</name>
    <dbReference type="NCBI Taxonomy" id="889272"/>
    <lineage>
        <taxon>Bacteria</taxon>
        <taxon>Pseudomonadati</taxon>
        <taxon>Myxococcota</taxon>
        <taxon>Polyangia</taxon>
        <taxon>Polyangiales</taxon>
        <taxon>Polyangiaceae</taxon>
        <taxon>Polyangium</taxon>
    </lineage>
</organism>
<comment type="similarity">
    <text evidence="1">Belongs to the NAD(P)-dependent epimerase/dehydratase family.</text>
</comment>
<gene>
    <name evidence="4" type="ORF">E8A74_15060</name>
</gene>
<evidence type="ECO:0000313" key="5">
    <source>
        <dbReference type="Proteomes" id="UP000309215"/>
    </source>
</evidence>
<keyword evidence="5" id="KW-1185">Reference proteome</keyword>
<dbReference type="PANTHER" id="PTHR43000">
    <property type="entry name" value="DTDP-D-GLUCOSE 4,6-DEHYDRATASE-RELATED"/>
    <property type="match status" value="1"/>
</dbReference>
<dbReference type="Proteomes" id="UP000309215">
    <property type="component" value="Unassembled WGS sequence"/>
</dbReference>